<dbReference type="SUPFAM" id="SSF47384">
    <property type="entry name" value="Homodimeric domain of signal transducing histidine kinase"/>
    <property type="match status" value="1"/>
</dbReference>
<evidence type="ECO:0000259" key="11">
    <source>
        <dbReference type="PROSITE" id="PS50109"/>
    </source>
</evidence>
<dbReference type="PRINTS" id="PR00344">
    <property type="entry name" value="BCTRLSENSOR"/>
</dbReference>
<evidence type="ECO:0000256" key="3">
    <source>
        <dbReference type="ARBA" id="ARBA00012438"/>
    </source>
</evidence>
<evidence type="ECO:0000256" key="4">
    <source>
        <dbReference type="ARBA" id="ARBA00022553"/>
    </source>
</evidence>
<dbReference type="Proteomes" id="UP001242811">
    <property type="component" value="Unassembled WGS sequence"/>
</dbReference>
<keyword evidence="10" id="KW-0812">Transmembrane</keyword>
<dbReference type="EMBL" id="JAUSWA010000043">
    <property type="protein sequence ID" value="MDQ0496758.1"/>
    <property type="molecule type" value="Genomic_DNA"/>
</dbReference>
<keyword evidence="6" id="KW-0547">Nucleotide-binding</keyword>
<evidence type="ECO:0000256" key="6">
    <source>
        <dbReference type="ARBA" id="ARBA00022741"/>
    </source>
</evidence>
<comment type="catalytic activity">
    <reaction evidence="1">
        <text>ATP + protein L-histidine = ADP + protein N-phospho-L-histidine.</text>
        <dbReference type="EC" id="2.7.13.3"/>
    </reaction>
</comment>
<keyword evidence="10" id="KW-1133">Transmembrane helix</keyword>
<dbReference type="Pfam" id="PF02518">
    <property type="entry name" value="HATPase_c"/>
    <property type="match status" value="1"/>
</dbReference>
<keyword evidence="8" id="KW-0067">ATP-binding</keyword>
<dbReference type="InterPro" id="IPR004358">
    <property type="entry name" value="Sig_transdc_His_kin-like_C"/>
</dbReference>
<feature type="domain" description="Histidine kinase" evidence="11">
    <location>
        <begin position="151"/>
        <end position="372"/>
    </location>
</feature>
<evidence type="ECO:0000256" key="7">
    <source>
        <dbReference type="ARBA" id="ARBA00022777"/>
    </source>
</evidence>
<dbReference type="SMART" id="SM00388">
    <property type="entry name" value="HisKA"/>
    <property type="match status" value="1"/>
</dbReference>
<dbReference type="Pfam" id="PF00512">
    <property type="entry name" value="HisKA"/>
    <property type="match status" value="1"/>
</dbReference>
<dbReference type="PANTHER" id="PTHR42878:SF12">
    <property type="entry name" value="SENSOR HISTIDINE KINASE YCBM"/>
    <property type="match status" value="1"/>
</dbReference>
<dbReference type="Gene3D" id="3.30.565.10">
    <property type="entry name" value="Histidine kinase-like ATPase, C-terminal domain"/>
    <property type="match status" value="1"/>
</dbReference>
<evidence type="ECO:0000256" key="10">
    <source>
        <dbReference type="SAM" id="Phobius"/>
    </source>
</evidence>
<keyword evidence="5" id="KW-0808">Transferase</keyword>
<dbReference type="Gene3D" id="1.10.287.130">
    <property type="match status" value="1"/>
</dbReference>
<evidence type="ECO:0000256" key="1">
    <source>
        <dbReference type="ARBA" id="ARBA00000085"/>
    </source>
</evidence>
<dbReference type="InterPro" id="IPR003594">
    <property type="entry name" value="HATPase_dom"/>
</dbReference>
<evidence type="ECO:0000256" key="9">
    <source>
        <dbReference type="ARBA" id="ARBA00023012"/>
    </source>
</evidence>
<accession>A0ABU0L629</accession>
<protein>
    <recommendedName>
        <fullName evidence="3">histidine kinase</fullName>
        <ecNumber evidence="3">2.7.13.3</ecNumber>
    </recommendedName>
</protein>
<gene>
    <name evidence="12" type="ORF">QOZ95_004958</name>
</gene>
<dbReference type="SMART" id="SM00387">
    <property type="entry name" value="HATPase_c"/>
    <property type="match status" value="1"/>
</dbReference>
<keyword evidence="4" id="KW-0597">Phosphoprotein</keyword>
<comment type="caution">
    <text evidence="12">The sequence shown here is derived from an EMBL/GenBank/DDBJ whole genome shotgun (WGS) entry which is preliminary data.</text>
</comment>
<comment type="subcellular location">
    <subcellularLocation>
        <location evidence="2">Membrane</location>
    </subcellularLocation>
</comment>
<keyword evidence="7 12" id="KW-0418">Kinase</keyword>
<evidence type="ECO:0000256" key="5">
    <source>
        <dbReference type="ARBA" id="ARBA00022679"/>
    </source>
</evidence>
<evidence type="ECO:0000313" key="12">
    <source>
        <dbReference type="EMBL" id="MDQ0496758.1"/>
    </source>
</evidence>
<dbReference type="InterPro" id="IPR036890">
    <property type="entry name" value="HATPase_C_sf"/>
</dbReference>
<reference evidence="12 13" key="1">
    <citation type="submission" date="2023-07" db="EMBL/GenBank/DDBJ databases">
        <title>Genomic Encyclopedia of Type Strains, Phase IV (KMG-IV): sequencing the most valuable type-strain genomes for metagenomic binning, comparative biology and taxonomic classification.</title>
        <authorList>
            <person name="Goeker M."/>
        </authorList>
    </citation>
    <scope>NUCLEOTIDE SEQUENCE [LARGE SCALE GENOMIC DNA]</scope>
    <source>
        <strain evidence="12 13">DSM 14914</strain>
    </source>
</reference>
<dbReference type="InterPro" id="IPR005467">
    <property type="entry name" value="His_kinase_dom"/>
</dbReference>
<dbReference type="SUPFAM" id="SSF55874">
    <property type="entry name" value="ATPase domain of HSP90 chaperone/DNA topoisomerase II/histidine kinase"/>
    <property type="match status" value="1"/>
</dbReference>
<dbReference type="EC" id="2.7.13.3" evidence="3"/>
<dbReference type="CDD" id="cd00082">
    <property type="entry name" value="HisKA"/>
    <property type="match status" value="1"/>
</dbReference>
<evidence type="ECO:0000313" key="13">
    <source>
        <dbReference type="Proteomes" id="UP001242811"/>
    </source>
</evidence>
<dbReference type="InterPro" id="IPR003661">
    <property type="entry name" value="HisK_dim/P_dom"/>
</dbReference>
<feature type="transmembrane region" description="Helical" evidence="10">
    <location>
        <begin position="12"/>
        <end position="33"/>
    </location>
</feature>
<keyword evidence="9" id="KW-0902">Two-component regulatory system</keyword>
<dbReference type="PROSITE" id="PS50109">
    <property type="entry name" value="HIS_KIN"/>
    <property type="match status" value="1"/>
</dbReference>
<dbReference type="InterPro" id="IPR050351">
    <property type="entry name" value="BphY/WalK/GraS-like"/>
</dbReference>
<organism evidence="12 13">
    <name type="scientific">Paenibacillus brasilensis</name>
    <dbReference type="NCBI Taxonomy" id="128574"/>
    <lineage>
        <taxon>Bacteria</taxon>
        <taxon>Bacillati</taxon>
        <taxon>Bacillota</taxon>
        <taxon>Bacilli</taxon>
        <taxon>Bacillales</taxon>
        <taxon>Paenibacillaceae</taxon>
        <taxon>Paenibacillus</taxon>
    </lineage>
</organism>
<dbReference type="InterPro" id="IPR036097">
    <property type="entry name" value="HisK_dim/P_sf"/>
</dbReference>
<name>A0ABU0L629_9BACL</name>
<sequence length="378" mass="43085">MKGLTMRVKLRYGVHFILGLLAWLLSMAVMTIITTEIILPALGIVPENSNYDLLVLSTFAVNIMMCSVVFSWYFGGPLWFIMSWIDNLTKGKYEAPITKKNKVYNQRSKLKQPYRLYKEVIHNIHTLSDSLQQAEMERKNTEESKRDWIAGISHDLKTPLTYITGYTTLLLNDEYTWSAKEQKSFLLEIHHKSLHLERLIQDLNLSLQIENIDSQFPVHLKQGNLVAFIENLITDICNNPNAAEHMISFNTEEKLIKAYYDERLLYRALQNLLMNAVIHNPAGTEIRTTLARKNETTIEFKIVDNGVGMEPETIKNIFTKYYRGSTTHAPEFGTGLGMAIAKQLILAHNGTITMGSELSKGTTVYVTLPFINETSADS</sequence>
<evidence type="ECO:0000256" key="2">
    <source>
        <dbReference type="ARBA" id="ARBA00004370"/>
    </source>
</evidence>
<keyword evidence="13" id="KW-1185">Reference proteome</keyword>
<keyword evidence="10" id="KW-0472">Membrane</keyword>
<dbReference type="PANTHER" id="PTHR42878">
    <property type="entry name" value="TWO-COMPONENT HISTIDINE KINASE"/>
    <property type="match status" value="1"/>
</dbReference>
<proteinExistence type="predicted"/>
<feature type="transmembrane region" description="Helical" evidence="10">
    <location>
        <begin position="53"/>
        <end position="74"/>
    </location>
</feature>
<dbReference type="GO" id="GO:0016301">
    <property type="term" value="F:kinase activity"/>
    <property type="evidence" value="ECO:0007669"/>
    <property type="project" value="UniProtKB-KW"/>
</dbReference>
<evidence type="ECO:0000256" key="8">
    <source>
        <dbReference type="ARBA" id="ARBA00022840"/>
    </source>
</evidence>